<reference evidence="2" key="1">
    <citation type="submission" date="2021-05" db="EMBL/GenBank/DDBJ databases">
        <authorList>
            <person name="Alioto T."/>
            <person name="Alioto T."/>
            <person name="Gomez Garrido J."/>
        </authorList>
    </citation>
    <scope>NUCLEOTIDE SEQUENCE</scope>
</reference>
<sequence length="248" mass="29269">MLRQLQENKKALERVRYTNAVTLKRANKEGLKTKLVVTQLPLKMTKTEIVIDEAWKTVKQSYIARQKDRMRGLKAAKAYKRHYKTRQNYWVVPIEQPKDGLGDFFTATTPKKYAGIKATTRLNVKLEVEGEKNFWAYLEEELDQEPELMDIPHKAAFWTQAQKKVRQNASDKRRAEKQAKKRAREEKARKRAENDIKHGDNRVAAMRRTRTKLRQTERLRERQDRNAAYNAQKPRHKLQGKVRCVPSK</sequence>
<organism evidence="2">
    <name type="scientific">Cacopsylla melanoneura</name>
    <dbReference type="NCBI Taxonomy" id="428564"/>
    <lineage>
        <taxon>Eukaryota</taxon>
        <taxon>Metazoa</taxon>
        <taxon>Ecdysozoa</taxon>
        <taxon>Arthropoda</taxon>
        <taxon>Hexapoda</taxon>
        <taxon>Insecta</taxon>
        <taxon>Pterygota</taxon>
        <taxon>Neoptera</taxon>
        <taxon>Paraneoptera</taxon>
        <taxon>Hemiptera</taxon>
        <taxon>Sternorrhyncha</taxon>
        <taxon>Psylloidea</taxon>
        <taxon>Psyllidae</taxon>
        <taxon>Psyllinae</taxon>
        <taxon>Cacopsylla</taxon>
    </lineage>
</organism>
<dbReference type="AlphaFoldDB" id="A0A8D8T911"/>
<dbReference type="EMBL" id="HBUF01257229">
    <property type="protein sequence ID" value="CAG6681870.1"/>
    <property type="molecule type" value="Transcribed_RNA"/>
</dbReference>
<protein>
    <submittedName>
        <fullName evidence="2">Uncharacterized protein</fullName>
    </submittedName>
</protein>
<name>A0A8D8T911_9HEMI</name>
<proteinExistence type="predicted"/>
<evidence type="ECO:0000256" key="1">
    <source>
        <dbReference type="SAM" id="MobiDB-lite"/>
    </source>
</evidence>
<accession>A0A8D8T911</accession>
<feature type="compositionally biased region" description="Basic and acidic residues" evidence="1">
    <location>
        <begin position="169"/>
        <end position="201"/>
    </location>
</feature>
<evidence type="ECO:0000313" key="2">
    <source>
        <dbReference type="EMBL" id="CAG6681870.1"/>
    </source>
</evidence>
<feature type="region of interest" description="Disordered" evidence="1">
    <location>
        <begin position="164"/>
        <end position="248"/>
    </location>
</feature>
<feature type="compositionally biased region" description="Basic and acidic residues" evidence="1">
    <location>
        <begin position="214"/>
        <end position="225"/>
    </location>
</feature>